<evidence type="ECO:0000313" key="3">
    <source>
        <dbReference type="EMBL" id="ALE17345.1"/>
    </source>
</evidence>
<dbReference type="PATRIC" id="fig|361183.4.peg.2027"/>
<feature type="domain" description="DUF7847" evidence="2">
    <location>
        <begin position="43"/>
        <end position="267"/>
    </location>
</feature>
<dbReference type="Proteomes" id="UP000057938">
    <property type="component" value="Chromosome"/>
</dbReference>
<name>A0A0M4MUU8_9SPHN</name>
<accession>A0A0M4MUU8</accession>
<dbReference type="InterPro" id="IPR057169">
    <property type="entry name" value="DUF7847"/>
</dbReference>
<keyword evidence="4" id="KW-1185">Reference proteome</keyword>
<sequence>MRETRGISMKLDMGRAWNSATAMLAANKSMIAVVAGVFFFLPYLALSLLLPQTMAAAQPGDDPEQILAALTAMYSTYWWAFLLVSVAQIIGMLAILVLMSDRSRPTVGEALSRGAKGFLPYFLSQMLAIFGLMVVLGIPIGIASAAGAPAIVALLALIAAVIGVYVMVKFSLAAPVVAAEGLMNPVAILRRSWALTKGNSLRIFGFFLLLFIAIMVVTAVVTMVLGVLFAAIGGQVELIGNGVVSSLVNAVFLLIFYAALTAVHRQLGGPTTSEVSETFE</sequence>
<keyword evidence="1" id="KW-0812">Transmembrane</keyword>
<feature type="transmembrane region" description="Helical" evidence="1">
    <location>
        <begin position="238"/>
        <end position="260"/>
    </location>
</feature>
<dbReference type="STRING" id="361183.AMC99_02059"/>
<evidence type="ECO:0000259" key="2">
    <source>
        <dbReference type="Pfam" id="PF25231"/>
    </source>
</evidence>
<gene>
    <name evidence="3" type="ORF">AMC99_02059</name>
</gene>
<dbReference type="EMBL" id="CP012669">
    <property type="protein sequence ID" value="ALE17345.1"/>
    <property type="molecule type" value="Genomic_DNA"/>
</dbReference>
<feature type="transmembrane region" description="Helical" evidence="1">
    <location>
        <begin position="79"/>
        <end position="98"/>
    </location>
</feature>
<feature type="transmembrane region" description="Helical" evidence="1">
    <location>
        <begin position="203"/>
        <end position="232"/>
    </location>
</feature>
<keyword evidence="1" id="KW-0472">Membrane</keyword>
<proteinExistence type="predicted"/>
<evidence type="ECO:0000313" key="4">
    <source>
        <dbReference type="Proteomes" id="UP000057938"/>
    </source>
</evidence>
<dbReference type="KEGG" id="aep:AMC99_02059"/>
<dbReference type="AlphaFoldDB" id="A0A0M4MUU8"/>
<protein>
    <recommendedName>
        <fullName evidence="2">DUF7847 domain-containing protein</fullName>
    </recommendedName>
</protein>
<organism evidence="3 4">
    <name type="scientific">Altererythrobacter epoxidivorans</name>
    <dbReference type="NCBI Taxonomy" id="361183"/>
    <lineage>
        <taxon>Bacteria</taxon>
        <taxon>Pseudomonadati</taxon>
        <taxon>Pseudomonadota</taxon>
        <taxon>Alphaproteobacteria</taxon>
        <taxon>Sphingomonadales</taxon>
        <taxon>Erythrobacteraceae</taxon>
        <taxon>Altererythrobacter</taxon>
    </lineage>
</organism>
<keyword evidence="1" id="KW-1133">Transmembrane helix</keyword>
<feature type="transmembrane region" description="Helical" evidence="1">
    <location>
        <begin position="148"/>
        <end position="168"/>
    </location>
</feature>
<feature type="transmembrane region" description="Helical" evidence="1">
    <location>
        <begin position="118"/>
        <end position="142"/>
    </location>
</feature>
<dbReference type="Pfam" id="PF25231">
    <property type="entry name" value="DUF7847"/>
    <property type="match status" value="1"/>
</dbReference>
<evidence type="ECO:0000256" key="1">
    <source>
        <dbReference type="SAM" id="Phobius"/>
    </source>
</evidence>
<reference evidence="3 4" key="1">
    <citation type="submission" date="2015-09" db="EMBL/GenBank/DDBJ databases">
        <title>Complete genome sequence of a benzo[a]pyrene-degrading bacterium Altererythrobacter epoxidivorans CGMCC 1.7731T.</title>
        <authorList>
            <person name="Li Z."/>
            <person name="Cheng H."/>
            <person name="Huo Y."/>
            <person name="Xu X."/>
        </authorList>
    </citation>
    <scope>NUCLEOTIDE SEQUENCE [LARGE SCALE GENOMIC DNA]</scope>
    <source>
        <strain evidence="3 4">CGMCC 1.7731</strain>
    </source>
</reference>